<evidence type="ECO:0000259" key="5">
    <source>
        <dbReference type="Pfam" id="PF00291"/>
    </source>
</evidence>
<keyword evidence="3" id="KW-0663">Pyridoxal phosphate</keyword>
<dbReference type="InterPro" id="IPR050147">
    <property type="entry name" value="Ser/Thr_Dehydratase"/>
</dbReference>
<feature type="domain" description="Tryptophan synthase beta chain-like PALP" evidence="5">
    <location>
        <begin position="23"/>
        <end position="311"/>
    </location>
</feature>
<dbReference type="InterPro" id="IPR036052">
    <property type="entry name" value="TrpB-like_PALP_sf"/>
</dbReference>
<dbReference type="OrthoDB" id="9811476at2"/>
<comment type="caution">
    <text evidence="6">The sequence shown here is derived from an EMBL/GenBank/DDBJ whole genome shotgun (WGS) entry which is preliminary data.</text>
</comment>
<gene>
    <name evidence="6" type="ORF">CH339_20585</name>
</gene>
<dbReference type="EMBL" id="NPEV01000062">
    <property type="protein sequence ID" value="RAI24921.1"/>
    <property type="molecule type" value="Genomic_DNA"/>
</dbReference>
<dbReference type="CDD" id="cd01562">
    <property type="entry name" value="Thr-dehyd"/>
    <property type="match status" value="1"/>
</dbReference>
<dbReference type="InterPro" id="IPR000634">
    <property type="entry name" value="Ser/Thr_deHydtase_PyrdxlP-BS"/>
</dbReference>
<keyword evidence="4" id="KW-0456">Lyase</keyword>
<comment type="similarity">
    <text evidence="2">Belongs to the serine/threonine dehydratase family.</text>
</comment>
<dbReference type="FunFam" id="3.40.50.1100:FF:000005">
    <property type="entry name" value="Threonine dehydratase catabolic"/>
    <property type="match status" value="1"/>
</dbReference>
<dbReference type="GO" id="GO:0030170">
    <property type="term" value="F:pyridoxal phosphate binding"/>
    <property type="evidence" value="ECO:0007669"/>
    <property type="project" value="InterPro"/>
</dbReference>
<keyword evidence="7" id="KW-1185">Reference proteome</keyword>
<evidence type="ECO:0000256" key="4">
    <source>
        <dbReference type="ARBA" id="ARBA00023239"/>
    </source>
</evidence>
<dbReference type="PROSITE" id="PS00165">
    <property type="entry name" value="DEHYDRATASE_SER_THR"/>
    <property type="match status" value="1"/>
</dbReference>
<dbReference type="Proteomes" id="UP000249299">
    <property type="component" value="Unassembled WGS sequence"/>
</dbReference>
<accession>A0A327JG62</accession>
<sequence>MAEAFGIGDIEAAAKRLKGRAVKTPLLNSPVLDERCGGRIFLKAEILQRTGSFKFRGAFNRLSMIAEADRAKGVVACSSGNHAQGVAEAARLYGVPATIVMPADAPAAKLARTKALGATVVPYDRETENRMAIAANIALESGATFIHPFDDPGVIAGQGTVGLEIAEAIAATGEAPYAVLVPAGGGGLTAGVATAIRAHFRATAIHTVEPAGFDDQARSFACGERCENEARSGSIADALLSEAPGEVTFAINKELVASGLVVDDEEILAAVGYAARELKLVVEPGGAVALAALLSGRFAAAGRTVVAVLSGANIDNEMLCRALDAPDL</sequence>
<evidence type="ECO:0000256" key="3">
    <source>
        <dbReference type="ARBA" id="ARBA00022898"/>
    </source>
</evidence>
<dbReference type="SUPFAM" id="SSF53686">
    <property type="entry name" value="Tryptophan synthase beta subunit-like PLP-dependent enzymes"/>
    <property type="match status" value="1"/>
</dbReference>
<dbReference type="GO" id="GO:0004794">
    <property type="term" value="F:threonine deaminase activity"/>
    <property type="evidence" value="ECO:0007669"/>
    <property type="project" value="TreeGrafter"/>
</dbReference>
<dbReference type="PANTHER" id="PTHR48078:SF6">
    <property type="entry name" value="L-THREONINE DEHYDRATASE CATABOLIC TDCB"/>
    <property type="match status" value="1"/>
</dbReference>
<dbReference type="GO" id="GO:0009097">
    <property type="term" value="P:isoleucine biosynthetic process"/>
    <property type="evidence" value="ECO:0007669"/>
    <property type="project" value="TreeGrafter"/>
</dbReference>
<dbReference type="AlphaFoldDB" id="A0A327JG62"/>
<evidence type="ECO:0000313" key="6">
    <source>
        <dbReference type="EMBL" id="RAI24921.1"/>
    </source>
</evidence>
<dbReference type="GO" id="GO:0003941">
    <property type="term" value="F:L-serine ammonia-lyase activity"/>
    <property type="evidence" value="ECO:0007669"/>
    <property type="project" value="TreeGrafter"/>
</dbReference>
<organism evidence="6 7">
    <name type="scientific">Rhodobium orientis</name>
    <dbReference type="NCBI Taxonomy" id="34017"/>
    <lineage>
        <taxon>Bacteria</taxon>
        <taxon>Pseudomonadati</taxon>
        <taxon>Pseudomonadota</taxon>
        <taxon>Alphaproteobacteria</taxon>
        <taxon>Hyphomicrobiales</taxon>
        <taxon>Rhodobiaceae</taxon>
        <taxon>Rhodobium</taxon>
    </lineage>
</organism>
<evidence type="ECO:0000256" key="1">
    <source>
        <dbReference type="ARBA" id="ARBA00001933"/>
    </source>
</evidence>
<dbReference type="GO" id="GO:0006565">
    <property type="term" value="P:L-serine catabolic process"/>
    <property type="evidence" value="ECO:0007669"/>
    <property type="project" value="TreeGrafter"/>
</dbReference>
<dbReference type="RefSeq" id="WP_111436271.1">
    <property type="nucleotide sequence ID" value="NZ_JACIGG010000007.1"/>
</dbReference>
<name>A0A327JG62_9HYPH</name>
<evidence type="ECO:0000313" key="7">
    <source>
        <dbReference type="Proteomes" id="UP000249299"/>
    </source>
</evidence>
<dbReference type="PANTHER" id="PTHR48078">
    <property type="entry name" value="THREONINE DEHYDRATASE, MITOCHONDRIAL-RELATED"/>
    <property type="match status" value="1"/>
</dbReference>
<comment type="cofactor">
    <cofactor evidence="1">
        <name>pyridoxal 5'-phosphate</name>
        <dbReference type="ChEBI" id="CHEBI:597326"/>
    </cofactor>
</comment>
<reference evidence="6 7" key="1">
    <citation type="submission" date="2017-07" db="EMBL/GenBank/DDBJ databases">
        <title>Draft Genome Sequences of Select Purple Nonsulfur Bacteria.</title>
        <authorList>
            <person name="Lasarre B."/>
            <person name="Mckinlay J.B."/>
        </authorList>
    </citation>
    <scope>NUCLEOTIDE SEQUENCE [LARGE SCALE GENOMIC DNA]</scope>
    <source>
        <strain evidence="6 7">DSM 11290</strain>
    </source>
</reference>
<proteinExistence type="inferred from homology"/>
<dbReference type="Pfam" id="PF00291">
    <property type="entry name" value="PALP"/>
    <property type="match status" value="1"/>
</dbReference>
<protein>
    <submittedName>
        <fullName evidence="6">Pyridoxal-5'-phosphate-dependent protein</fullName>
    </submittedName>
</protein>
<evidence type="ECO:0000256" key="2">
    <source>
        <dbReference type="ARBA" id="ARBA00010869"/>
    </source>
</evidence>
<dbReference type="Gene3D" id="3.40.50.1100">
    <property type="match status" value="2"/>
</dbReference>
<dbReference type="InterPro" id="IPR001926">
    <property type="entry name" value="TrpB-like_PALP"/>
</dbReference>
<dbReference type="GO" id="GO:0006567">
    <property type="term" value="P:L-threonine catabolic process"/>
    <property type="evidence" value="ECO:0007669"/>
    <property type="project" value="TreeGrafter"/>
</dbReference>